<reference evidence="1" key="1">
    <citation type="submission" date="2020-12" db="EMBL/GenBank/DDBJ databases">
        <authorList>
            <person name="Youbin C."/>
            <person name="Kawngpyo K."/>
        </authorList>
    </citation>
    <scope>NUCLEOTIDE SEQUENCE</scope>
</reference>
<accession>A0AAE7P3L3</accession>
<name>A0AAE7P3L3_9CAUD</name>
<gene>
    <name evidence="1" type="ORF">BCPST_098</name>
</gene>
<dbReference type="EMBL" id="MW392802">
    <property type="protein sequence ID" value="QQO38716.1"/>
    <property type="molecule type" value="Genomic_DNA"/>
</dbReference>
<evidence type="ECO:0000313" key="2">
    <source>
        <dbReference type="Proteomes" id="UP000828328"/>
    </source>
</evidence>
<evidence type="ECO:0000313" key="1">
    <source>
        <dbReference type="EMBL" id="QQO38716.1"/>
    </source>
</evidence>
<protein>
    <submittedName>
        <fullName evidence="1">Uncharacterized protein</fullName>
    </submittedName>
</protein>
<proteinExistence type="predicted"/>
<dbReference type="Proteomes" id="UP000828328">
    <property type="component" value="Segment"/>
</dbReference>
<organism evidence="1 2">
    <name type="scientific">Bacillus phage BCPST</name>
    <dbReference type="NCBI Taxonomy" id="2801506"/>
    <lineage>
        <taxon>Viruses</taxon>
        <taxon>Duplodnaviria</taxon>
        <taxon>Heunggongvirae</taxon>
        <taxon>Uroviricota</taxon>
        <taxon>Caudoviricetes</taxon>
        <taxon>Sejongvirinae</taxon>
        <taxon>Yihwangvirus</taxon>
        <taxon>Yihwangvirus BCPST</taxon>
    </lineage>
</organism>
<sequence length="255" mass="29631">MVEPTTVNNLENVVGKEKLKKIDVVLKKFIASNKTDPDHLKAYMRIDDVDFAATDKTIACMIMFRNKYDTRHTGIDYYQVHDKEFRKIENQVAIDEISAGYPDVPALFHDLDLTDYDSFEVDQKEVEDLIKVNDAMIDICKMKGVSPVCELQMIKDVQFKILGVKDMSFEYKLDKEGLLVWGEKFTYDPALMANILKSIKELKKFVNKATFYMKDKDRIIIKAVDVDYEYTFMLARKTGFEGQLPYACYLQETEE</sequence>
<keyword evidence="2" id="KW-1185">Reference proteome</keyword>